<protein>
    <recommendedName>
        <fullName evidence="2">TLDc domain-containing protein</fullName>
    </recommendedName>
</protein>
<keyword evidence="4" id="KW-1185">Reference proteome</keyword>
<dbReference type="GeneID" id="27357699"/>
<dbReference type="STRING" id="215243.A0A0D2BX39"/>
<reference evidence="3 4" key="1">
    <citation type="submission" date="2015-01" db="EMBL/GenBank/DDBJ databases">
        <title>The Genome Sequence of Exophiala oligosperma CBS72588.</title>
        <authorList>
            <consortium name="The Broad Institute Genomics Platform"/>
            <person name="Cuomo C."/>
            <person name="de Hoog S."/>
            <person name="Gorbushina A."/>
            <person name="Stielow B."/>
            <person name="Teixiera M."/>
            <person name="Abouelleil A."/>
            <person name="Chapman S.B."/>
            <person name="Priest M."/>
            <person name="Young S.K."/>
            <person name="Wortman J."/>
            <person name="Nusbaum C."/>
            <person name="Birren B."/>
        </authorList>
    </citation>
    <scope>NUCLEOTIDE SEQUENCE [LARGE SCALE GENOMIC DNA]</scope>
    <source>
        <strain evidence="3 4">CBS 72588</strain>
    </source>
</reference>
<evidence type="ECO:0000313" key="4">
    <source>
        <dbReference type="Proteomes" id="UP000053342"/>
    </source>
</evidence>
<dbReference type="EMBL" id="KN847336">
    <property type="protein sequence ID" value="KIW42037.1"/>
    <property type="molecule type" value="Genomic_DNA"/>
</dbReference>
<evidence type="ECO:0000259" key="2">
    <source>
        <dbReference type="PROSITE" id="PS51886"/>
    </source>
</evidence>
<accession>A0A0D2BX39</accession>
<dbReference type="HOGENOM" id="CLU_011918_1_0_1"/>
<name>A0A0D2BX39_9EURO</name>
<sequence>MGQSQSSEPTTEVPIEQLSHQLALRFASKCFSSLEIVHYKDNFKSLADHQEDLEYWKEDTLCRFLALPEPLHAGPVVYQMCTYLGAFPFPRLAPCILTRENMLKVITIMTGRYKKVLRRGDQDKAKLLFRSLAVFDRKASVALSSKDKPSMDDVIREQLPEDMLEQRQAAEGSRSHPSGFAIDEPLNDDEDEDDDDLALAALDSLDAIEVFKHDQKTDRKIHHAMIPVENFKKLVMLLLLIGGIEPLTPLGSYGESLDEERLQALSTSADSIIAAFDPDPQSKGIRYSNFVKTLTTTLPELFDPFNNLFEHFLFSKNINLNKHRDVPDSVLVQDAKQSIIHRLPEEDVPIFSDTLLSQLSMTLKLFNPSGTLMNIFSSGARFNRIYSSSSDGTSLSSFSRQVTSWQSGTLLLVAGTTVEDANQSITLGAYLPERWHDSTSSNSNSTRPSSHDQSDPRPSLLQLHPRQALFPGNPYNRTLPWFHFSTKSGIALGCVIPQQSRASTAHLPPILGPVSLLIDSDVSTATFQHDGSAGSGAFVTDPGLETAQTHHPDTSQAKKVQFDIDALEVWGISFPAGTGEDEVTKQKNRLAWEEAEAARRRGVNFGGDKDGARALLEMAGLVGDQSGPRSGGSV</sequence>
<dbReference type="PROSITE" id="PS51886">
    <property type="entry name" value="TLDC"/>
    <property type="match status" value="1"/>
</dbReference>
<evidence type="ECO:0000313" key="3">
    <source>
        <dbReference type="EMBL" id="KIW42037.1"/>
    </source>
</evidence>
<dbReference type="Proteomes" id="UP000053342">
    <property type="component" value="Unassembled WGS sequence"/>
</dbReference>
<dbReference type="OrthoDB" id="289228at2759"/>
<dbReference type="InterPro" id="IPR006571">
    <property type="entry name" value="TLDc_dom"/>
</dbReference>
<evidence type="ECO:0000256" key="1">
    <source>
        <dbReference type="SAM" id="MobiDB-lite"/>
    </source>
</evidence>
<gene>
    <name evidence="3" type="ORF">PV06_05625</name>
</gene>
<feature type="domain" description="TLDc" evidence="2">
    <location>
        <begin position="349"/>
        <end position="573"/>
    </location>
</feature>
<dbReference type="AlphaFoldDB" id="A0A0D2BX39"/>
<dbReference type="Pfam" id="PF07534">
    <property type="entry name" value="TLD"/>
    <property type="match status" value="1"/>
</dbReference>
<feature type="region of interest" description="Disordered" evidence="1">
    <location>
        <begin position="436"/>
        <end position="459"/>
    </location>
</feature>
<feature type="compositionally biased region" description="Low complexity" evidence="1">
    <location>
        <begin position="438"/>
        <end position="448"/>
    </location>
</feature>
<dbReference type="RefSeq" id="XP_016262253.1">
    <property type="nucleotide sequence ID" value="XM_016406649.1"/>
</dbReference>
<proteinExistence type="predicted"/>
<feature type="region of interest" description="Disordered" evidence="1">
    <location>
        <begin position="165"/>
        <end position="193"/>
    </location>
</feature>
<organism evidence="3 4">
    <name type="scientific">Exophiala oligosperma</name>
    <dbReference type="NCBI Taxonomy" id="215243"/>
    <lineage>
        <taxon>Eukaryota</taxon>
        <taxon>Fungi</taxon>
        <taxon>Dikarya</taxon>
        <taxon>Ascomycota</taxon>
        <taxon>Pezizomycotina</taxon>
        <taxon>Eurotiomycetes</taxon>
        <taxon>Chaetothyriomycetidae</taxon>
        <taxon>Chaetothyriales</taxon>
        <taxon>Herpotrichiellaceae</taxon>
        <taxon>Exophiala</taxon>
    </lineage>
</organism>
<dbReference type="SMART" id="SM00584">
    <property type="entry name" value="TLDc"/>
    <property type="match status" value="1"/>
</dbReference>
<dbReference type="VEuPathDB" id="FungiDB:PV06_05625"/>